<accession>A0A448Z7J7</accession>
<dbReference type="Proteomes" id="UP000291116">
    <property type="component" value="Unassembled WGS sequence"/>
</dbReference>
<organism evidence="1 2">
    <name type="scientific">Pseudo-nitzschia multistriata</name>
    <dbReference type="NCBI Taxonomy" id="183589"/>
    <lineage>
        <taxon>Eukaryota</taxon>
        <taxon>Sar</taxon>
        <taxon>Stramenopiles</taxon>
        <taxon>Ochrophyta</taxon>
        <taxon>Bacillariophyta</taxon>
        <taxon>Bacillariophyceae</taxon>
        <taxon>Bacillariophycidae</taxon>
        <taxon>Bacillariales</taxon>
        <taxon>Bacillariaceae</taxon>
        <taxon>Pseudo-nitzschia</taxon>
    </lineage>
</organism>
<sequence length="79" mass="8977">MRAYSFPAPKSNQHSIHKLNQHTADQYTHYLDPSHTLQIHSFDHPTFSPQTLSLDFLVPASAASNRRKKLQPPIRNVSG</sequence>
<protein>
    <submittedName>
        <fullName evidence="1">Uncharacterized protein</fullName>
    </submittedName>
</protein>
<evidence type="ECO:0000313" key="1">
    <source>
        <dbReference type="EMBL" id="VEU38005.1"/>
    </source>
</evidence>
<dbReference type="AlphaFoldDB" id="A0A448Z7J7"/>
<dbReference type="EMBL" id="CAACVS010000149">
    <property type="protein sequence ID" value="VEU38005.1"/>
    <property type="molecule type" value="Genomic_DNA"/>
</dbReference>
<reference evidence="1 2" key="1">
    <citation type="submission" date="2019-01" db="EMBL/GenBank/DDBJ databases">
        <authorList>
            <person name="Ferrante I. M."/>
        </authorList>
    </citation>
    <scope>NUCLEOTIDE SEQUENCE [LARGE SCALE GENOMIC DNA]</scope>
    <source>
        <strain evidence="1 2">B856</strain>
    </source>
</reference>
<evidence type="ECO:0000313" key="2">
    <source>
        <dbReference type="Proteomes" id="UP000291116"/>
    </source>
</evidence>
<gene>
    <name evidence="1" type="ORF">PSNMU_V1.4_AUG-EV-PASAV3_0047280</name>
</gene>
<proteinExistence type="predicted"/>
<name>A0A448Z7J7_9STRA</name>
<keyword evidence="2" id="KW-1185">Reference proteome</keyword>